<gene>
    <name evidence="1" type="ORF">TCM_024230</name>
</gene>
<evidence type="ECO:0000313" key="2">
    <source>
        <dbReference type="Proteomes" id="UP000026915"/>
    </source>
</evidence>
<dbReference type="Gramene" id="EOY08939">
    <property type="protein sequence ID" value="EOY08939"/>
    <property type="gene ID" value="TCM_024230"/>
</dbReference>
<dbReference type="InParanoid" id="A0A061F334"/>
<dbReference type="EMBL" id="CM001883">
    <property type="protein sequence ID" value="EOY08939.1"/>
    <property type="molecule type" value="Genomic_DNA"/>
</dbReference>
<organism evidence="1 2">
    <name type="scientific">Theobroma cacao</name>
    <name type="common">Cacao</name>
    <name type="synonym">Cocoa</name>
    <dbReference type="NCBI Taxonomy" id="3641"/>
    <lineage>
        <taxon>Eukaryota</taxon>
        <taxon>Viridiplantae</taxon>
        <taxon>Streptophyta</taxon>
        <taxon>Embryophyta</taxon>
        <taxon>Tracheophyta</taxon>
        <taxon>Spermatophyta</taxon>
        <taxon>Magnoliopsida</taxon>
        <taxon>eudicotyledons</taxon>
        <taxon>Gunneridae</taxon>
        <taxon>Pentapetalae</taxon>
        <taxon>rosids</taxon>
        <taxon>malvids</taxon>
        <taxon>Malvales</taxon>
        <taxon>Malvaceae</taxon>
        <taxon>Byttnerioideae</taxon>
        <taxon>Theobroma</taxon>
    </lineage>
</organism>
<keyword evidence="2" id="KW-1185">Reference proteome</keyword>
<accession>A0A061F334</accession>
<dbReference type="AlphaFoldDB" id="A0A061F334"/>
<protein>
    <submittedName>
        <fullName evidence="1">Uncharacterized protein</fullName>
    </submittedName>
</protein>
<evidence type="ECO:0000313" key="1">
    <source>
        <dbReference type="EMBL" id="EOY08939.1"/>
    </source>
</evidence>
<proteinExistence type="predicted"/>
<sequence length="81" mass="9142">MFEENYPHGPLEASLVARSDRDDVVFLEYVNYLDVSSRVLRIPFESLDFSTSSLLVKPSIEAPLTLDHKSLPSHLSPNLEP</sequence>
<name>A0A061F334_THECC</name>
<dbReference type="HOGENOM" id="CLU_2578695_0_0_1"/>
<dbReference type="Proteomes" id="UP000026915">
    <property type="component" value="Chromosome 5"/>
</dbReference>
<reference evidence="1 2" key="1">
    <citation type="journal article" date="2013" name="Genome Biol.">
        <title>The genome sequence of the most widely cultivated cacao type and its use to identify candidate genes regulating pod color.</title>
        <authorList>
            <person name="Motamayor J.C."/>
            <person name="Mockaitis K."/>
            <person name="Schmutz J."/>
            <person name="Haiminen N."/>
            <person name="Iii D.L."/>
            <person name="Cornejo O."/>
            <person name="Findley S.D."/>
            <person name="Zheng P."/>
            <person name="Utro F."/>
            <person name="Royaert S."/>
            <person name="Saski C."/>
            <person name="Jenkins J."/>
            <person name="Podicheti R."/>
            <person name="Zhao M."/>
            <person name="Scheffler B.E."/>
            <person name="Stack J.C."/>
            <person name="Feltus F.A."/>
            <person name="Mustiga G.M."/>
            <person name="Amores F."/>
            <person name="Phillips W."/>
            <person name="Marelli J.P."/>
            <person name="May G.D."/>
            <person name="Shapiro H."/>
            <person name="Ma J."/>
            <person name="Bustamante C.D."/>
            <person name="Schnell R.J."/>
            <person name="Main D."/>
            <person name="Gilbert D."/>
            <person name="Parida L."/>
            <person name="Kuhn D.N."/>
        </authorList>
    </citation>
    <scope>NUCLEOTIDE SEQUENCE [LARGE SCALE GENOMIC DNA]</scope>
    <source>
        <strain evidence="2">cv. Matina 1-6</strain>
    </source>
</reference>